<evidence type="ECO:0000313" key="2">
    <source>
        <dbReference type="EMBL" id="APW43624.1"/>
    </source>
</evidence>
<evidence type="ECO:0000256" key="1">
    <source>
        <dbReference type="SAM" id="SignalP"/>
    </source>
</evidence>
<evidence type="ECO:0008006" key="4">
    <source>
        <dbReference type="Google" id="ProtNLM"/>
    </source>
</evidence>
<organism evidence="2 3">
    <name type="scientific">Rhodoferax saidenbachensis</name>
    <dbReference type="NCBI Taxonomy" id="1484693"/>
    <lineage>
        <taxon>Bacteria</taxon>
        <taxon>Pseudomonadati</taxon>
        <taxon>Pseudomonadota</taxon>
        <taxon>Betaproteobacteria</taxon>
        <taxon>Burkholderiales</taxon>
        <taxon>Comamonadaceae</taxon>
        <taxon>Rhodoferax</taxon>
    </lineage>
</organism>
<evidence type="ECO:0000313" key="3">
    <source>
        <dbReference type="Proteomes" id="UP000186110"/>
    </source>
</evidence>
<proteinExistence type="predicted"/>
<feature type="chain" id="PRO_5010257199" description="Peptidase M10 metallopeptidase domain-containing protein" evidence="1">
    <location>
        <begin position="26"/>
        <end position="228"/>
    </location>
</feature>
<dbReference type="STRING" id="1484693.RS694_14505"/>
<name>A0A1P8KC87_9BURK</name>
<feature type="signal peptide" evidence="1">
    <location>
        <begin position="1"/>
        <end position="25"/>
    </location>
</feature>
<dbReference type="SUPFAM" id="SSF55486">
    <property type="entry name" value="Metalloproteases ('zincins'), catalytic domain"/>
    <property type="match status" value="1"/>
</dbReference>
<accession>A0A1P8KC87</accession>
<protein>
    <recommendedName>
        <fullName evidence="4">Peptidase M10 metallopeptidase domain-containing protein</fullName>
    </recommendedName>
</protein>
<sequence>MPSMRTFLYLLPTLLLWFAWGPAHALDALRSQEIAQCLPGEVQTWGDGRDRPALSPQMVFVYDHTGAPAWFDQATVLGAVRRAVSAWSECGVTGTVVSAAPGGSTPGAVSVVWSEAGSVGNFGLADLGRKTLSLGPAAFQLLQTRNPAYDARETLQMVISHEVGHMYGVVAHSRRCVDVTSYYNNGKGELCSIRGGGAMVRGVEYRSVLPTACDLQRCRAANGTTGRP</sequence>
<reference evidence="2 3" key="1">
    <citation type="submission" date="2017-01" db="EMBL/GenBank/DDBJ databases">
        <authorList>
            <person name="Mah S.A."/>
            <person name="Swanson W.J."/>
            <person name="Moy G.W."/>
            <person name="Vacquier V.D."/>
        </authorList>
    </citation>
    <scope>NUCLEOTIDE SEQUENCE [LARGE SCALE GENOMIC DNA]</scope>
    <source>
        <strain evidence="2 3">DSM 22694</strain>
    </source>
</reference>
<gene>
    <name evidence="2" type="ORF">RS694_14505</name>
</gene>
<dbReference type="EMBL" id="CP019239">
    <property type="protein sequence ID" value="APW43624.1"/>
    <property type="molecule type" value="Genomic_DNA"/>
</dbReference>
<dbReference type="KEGG" id="rsb:RS694_14505"/>
<dbReference type="AlphaFoldDB" id="A0A1P8KC87"/>
<dbReference type="Proteomes" id="UP000186110">
    <property type="component" value="Chromosome"/>
</dbReference>
<keyword evidence="1" id="KW-0732">Signal</keyword>
<keyword evidence="3" id="KW-1185">Reference proteome</keyword>